<dbReference type="AlphaFoldDB" id="A0A9D4AH66"/>
<dbReference type="EMBL" id="JAIQCV010000002">
    <property type="protein sequence ID" value="KAH1122357.1"/>
    <property type="molecule type" value="Genomic_DNA"/>
</dbReference>
<evidence type="ECO:0000313" key="2">
    <source>
        <dbReference type="EMBL" id="KAH1122357.1"/>
    </source>
</evidence>
<accession>A0A9D4AH66</accession>
<sequence length="93" mass="10725">MSPQGIQTMVHMRMIQRRRGTDPPQYCLVRDTEQEDPKDITDDVLPPKEAPTKLPPPRRPVHATASYADISERLAQLEQQCFQQFDHIDATLQ</sequence>
<dbReference type="Proteomes" id="UP000828251">
    <property type="component" value="Unassembled WGS sequence"/>
</dbReference>
<protein>
    <submittedName>
        <fullName evidence="2">Uncharacterized protein</fullName>
    </submittedName>
</protein>
<organism evidence="2 3">
    <name type="scientific">Gossypium stocksii</name>
    <dbReference type="NCBI Taxonomy" id="47602"/>
    <lineage>
        <taxon>Eukaryota</taxon>
        <taxon>Viridiplantae</taxon>
        <taxon>Streptophyta</taxon>
        <taxon>Embryophyta</taxon>
        <taxon>Tracheophyta</taxon>
        <taxon>Spermatophyta</taxon>
        <taxon>Magnoliopsida</taxon>
        <taxon>eudicotyledons</taxon>
        <taxon>Gunneridae</taxon>
        <taxon>Pentapetalae</taxon>
        <taxon>rosids</taxon>
        <taxon>malvids</taxon>
        <taxon>Malvales</taxon>
        <taxon>Malvaceae</taxon>
        <taxon>Malvoideae</taxon>
        <taxon>Gossypium</taxon>
    </lineage>
</organism>
<evidence type="ECO:0000313" key="3">
    <source>
        <dbReference type="Proteomes" id="UP000828251"/>
    </source>
</evidence>
<proteinExistence type="predicted"/>
<keyword evidence="3" id="KW-1185">Reference proteome</keyword>
<feature type="compositionally biased region" description="Basic and acidic residues" evidence="1">
    <location>
        <begin position="32"/>
        <end position="41"/>
    </location>
</feature>
<reference evidence="2 3" key="1">
    <citation type="journal article" date="2021" name="Plant Biotechnol. J.">
        <title>Multi-omics assisted identification of the key and species-specific regulatory components of drought-tolerant mechanisms in Gossypium stocksii.</title>
        <authorList>
            <person name="Yu D."/>
            <person name="Ke L."/>
            <person name="Zhang D."/>
            <person name="Wu Y."/>
            <person name="Sun Y."/>
            <person name="Mei J."/>
            <person name="Sun J."/>
            <person name="Sun Y."/>
        </authorList>
    </citation>
    <scope>NUCLEOTIDE SEQUENCE [LARGE SCALE GENOMIC DNA]</scope>
    <source>
        <strain evidence="3">cv. E1</strain>
        <tissue evidence="2">Leaf</tissue>
    </source>
</reference>
<name>A0A9D4AH66_9ROSI</name>
<evidence type="ECO:0000256" key="1">
    <source>
        <dbReference type="SAM" id="MobiDB-lite"/>
    </source>
</evidence>
<gene>
    <name evidence="2" type="ORF">J1N35_005517</name>
</gene>
<comment type="caution">
    <text evidence="2">The sequence shown here is derived from an EMBL/GenBank/DDBJ whole genome shotgun (WGS) entry which is preliminary data.</text>
</comment>
<feature type="region of interest" description="Disordered" evidence="1">
    <location>
        <begin position="32"/>
        <end position="61"/>
    </location>
</feature>